<proteinExistence type="predicted"/>
<dbReference type="AlphaFoldDB" id="A0A5A5RJ65"/>
<sequence length="33" mass="3537">MTSAMRSATLFGKAIEVPDSFTNPSLRPTLLIA</sequence>
<dbReference type="EMBL" id="BHVO01000261">
    <property type="protein sequence ID" value="GCA73167.1"/>
    <property type="molecule type" value="Genomic_DNA"/>
</dbReference>
<reference evidence="1 2" key="1">
    <citation type="submission" date="2018-09" db="EMBL/GenBank/DDBJ databases">
        <title>Evolutionary history of phycoerythrin pigmentation in the water bloom-forming cyanobacterium Microcystis aeruginosa.</title>
        <authorList>
            <person name="Tanabe Y."/>
            <person name="Tanabe Y."/>
            <person name="Yamaguchi H."/>
        </authorList>
    </citation>
    <scope>NUCLEOTIDE SEQUENCE [LARGE SCALE GENOMIC DNA]</scope>
    <source>
        <strain evidence="1 2">NIES-2519</strain>
    </source>
</reference>
<gene>
    <name evidence="1" type="ORF">MiYa_04726</name>
</gene>
<accession>A0A5A5RJ65</accession>
<comment type="caution">
    <text evidence="1">The sequence shown here is derived from an EMBL/GenBank/DDBJ whole genome shotgun (WGS) entry which is preliminary data.</text>
</comment>
<evidence type="ECO:0000313" key="1">
    <source>
        <dbReference type="EMBL" id="GCA73167.1"/>
    </source>
</evidence>
<name>A0A5A5RJ65_MICAE</name>
<evidence type="ECO:0000313" key="2">
    <source>
        <dbReference type="Proteomes" id="UP000323569"/>
    </source>
</evidence>
<organism evidence="1 2">
    <name type="scientific">Microcystis aeruginosa NIES-2519</name>
    <dbReference type="NCBI Taxonomy" id="2303981"/>
    <lineage>
        <taxon>Bacteria</taxon>
        <taxon>Bacillati</taxon>
        <taxon>Cyanobacteriota</taxon>
        <taxon>Cyanophyceae</taxon>
        <taxon>Oscillatoriophycideae</taxon>
        <taxon>Chroococcales</taxon>
        <taxon>Microcystaceae</taxon>
        <taxon>Microcystis</taxon>
    </lineage>
</organism>
<dbReference type="Proteomes" id="UP000323569">
    <property type="component" value="Unassembled WGS sequence"/>
</dbReference>
<protein>
    <submittedName>
        <fullName evidence="1">Uncharacterized protein</fullName>
    </submittedName>
</protein>